<dbReference type="Proteomes" id="UP000034006">
    <property type="component" value="Unassembled WGS sequence"/>
</dbReference>
<reference evidence="3 4" key="1">
    <citation type="journal article" date="2015" name="Nature">
        <title>rRNA introns, odd ribosomes, and small enigmatic genomes across a large radiation of phyla.</title>
        <authorList>
            <person name="Brown C.T."/>
            <person name="Hug L.A."/>
            <person name="Thomas B.C."/>
            <person name="Sharon I."/>
            <person name="Castelle C.J."/>
            <person name="Singh A."/>
            <person name="Wilkins M.J."/>
            <person name="Williams K.H."/>
            <person name="Banfield J.F."/>
        </authorList>
    </citation>
    <scope>NUCLEOTIDE SEQUENCE [LARGE SCALE GENOMIC DNA]</scope>
</reference>
<dbReference type="NCBIfam" id="TIGR00251">
    <property type="entry name" value="DUF167 family protein"/>
    <property type="match status" value="1"/>
</dbReference>
<gene>
    <name evidence="3" type="ORF">UW44_C0015G0045</name>
</gene>
<dbReference type="AlphaFoldDB" id="A0A0G1KTG9"/>
<comment type="caution">
    <text evidence="3">The sequence shown here is derived from an EMBL/GenBank/DDBJ whole genome shotgun (WGS) entry which is preliminary data.</text>
</comment>
<dbReference type="GO" id="GO:0005737">
    <property type="term" value="C:cytoplasm"/>
    <property type="evidence" value="ECO:0007669"/>
    <property type="project" value="TreeGrafter"/>
</dbReference>
<dbReference type="EMBL" id="LCIH01000015">
    <property type="protein sequence ID" value="KKT51174.1"/>
    <property type="molecule type" value="Genomic_DNA"/>
</dbReference>
<evidence type="ECO:0000256" key="1">
    <source>
        <dbReference type="ARBA" id="ARBA00010364"/>
    </source>
</evidence>
<dbReference type="Pfam" id="PF02594">
    <property type="entry name" value="DUF167"/>
    <property type="match status" value="1"/>
</dbReference>
<evidence type="ECO:0000313" key="4">
    <source>
        <dbReference type="Proteomes" id="UP000034006"/>
    </source>
</evidence>
<accession>A0A0G1KTG9</accession>
<comment type="similarity">
    <text evidence="1 2">Belongs to the UPF0235 family.</text>
</comment>
<dbReference type="Gene3D" id="3.30.1200.10">
    <property type="entry name" value="YggU-like"/>
    <property type="match status" value="1"/>
</dbReference>
<dbReference type="InterPro" id="IPR036591">
    <property type="entry name" value="YggU-like_sf"/>
</dbReference>
<evidence type="ECO:0000313" key="3">
    <source>
        <dbReference type="EMBL" id="KKT51174.1"/>
    </source>
</evidence>
<name>A0A0G1KTG9_9BACT</name>
<protein>
    <recommendedName>
        <fullName evidence="2">UPF0235 protein UW44_C0015G0045</fullName>
    </recommendedName>
</protein>
<evidence type="ECO:0000256" key="2">
    <source>
        <dbReference type="HAMAP-Rule" id="MF_00634"/>
    </source>
</evidence>
<dbReference type="SMART" id="SM01152">
    <property type="entry name" value="DUF167"/>
    <property type="match status" value="1"/>
</dbReference>
<sequence>MKITVQVKPKKKKAYVEKVEAAYYLVSVIEPPEDGRANAAVIKALAKFFAVSPSGISLVSGHTAKMKIFEIPDELKNFEVLPKQKDLFT</sequence>
<dbReference type="PANTHER" id="PTHR13420">
    <property type="entry name" value="UPF0235 PROTEIN C15ORF40"/>
    <property type="match status" value="1"/>
</dbReference>
<proteinExistence type="inferred from homology"/>
<dbReference type="InterPro" id="IPR003746">
    <property type="entry name" value="DUF167"/>
</dbReference>
<dbReference type="SUPFAM" id="SSF69786">
    <property type="entry name" value="YggU-like"/>
    <property type="match status" value="1"/>
</dbReference>
<dbReference type="PANTHER" id="PTHR13420:SF7">
    <property type="entry name" value="UPF0235 PROTEIN C15ORF40"/>
    <property type="match status" value="1"/>
</dbReference>
<organism evidence="3 4">
    <name type="scientific">Candidatus Collierbacteria bacterium GW2011_GWB2_44_22</name>
    <dbReference type="NCBI Taxonomy" id="1618387"/>
    <lineage>
        <taxon>Bacteria</taxon>
        <taxon>Candidatus Collieribacteriota</taxon>
    </lineage>
</organism>
<dbReference type="HAMAP" id="MF_00634">
    <property type="entry name" value="UPF0235"/>
    <property type="match status" value="1"/>
</dbReference>